<evidence type="ECO:0000313" key="2">
    <source>
        <dbReference type="Proteomes" id="UP000214596"/>
    </source>
</evidence>
<name>A0A227IZ40_VIBPH</name>
<feature type="non-terminal residue" evidence="1">
    <location>
        <position position="87"/>
    </location>
</feature>
<protein>
    <submittedName>
        <fullName evidence="1">Uncharacterized protein</fullName>
    </submittedName>
</protein>
<evidence type="ECO:0000313" key="1">
    <source>
        <dbReference type="EMBL" id="OXE28116.1"/>
    </source>
</evidence>
<accession>A0A227IZ40</accession>
<reference evidence="1 2" key="1">
    <citation type="journal article" date="2017" name="Appl. Environ. Microbiol.">
        <title>Parallel evolution of two clades of a major Atlantic endemic Vibrio parahaemolyticus pathogen lineage by independent acquisition of related pathogenicity islands.</title>
        <authorList>
            <person name="Xu F."/>
            <person name="Gonzalez-Escalona N."/>
            <person name="Drees K.P."/>
            <person name="Sebra R.P."/>
            <person name="Cooper V.S."/>
            <person name="Jones S.H."/>
            <person name="Whistler C.A."/>
        </authorList>
    </citation>
    <scope>NUCLEOTIDE SEQUENCE [LARGE SCALE GENOMIC DNA]</scope>
    <source>
        <strain evidence="1 2">MAVP-3</strain>
    </source>
</reference>
<sequence length="87" mass="9360">MTSKGYDLKTYLDSYEPATLNKVAESIDSAWGPFQTAIVPAFHDPVLLLDAPMVNAMKRTIDADIAAGVLSFSQSFINFTTANVTSG</sequence>
<dbReference type="Proteomes" id="UP000214596">
    <property type="component" value="Unassembled WGS sequence"/>
</dbReference>
<gene>
    <name evidence="1" type="ORF">CA163_35585</name>
</gene>
<dbReference type="AlphaFoldDB" id="A0A227IZ40"/>
<comment type="caution">
    <text evidence="1">The sequence shown here is derived from an EMBL/GenBank/DDBJ whole genome shotgun (WGS) entry which is preliminary data.</text>
</comment>
<organism evidence="1 2">
    <name type="scientific">Vibrio parahaemolyticus</name>
    <dbReference type="NCBI Taxonomy" id="670"/>
    <lineage>
        <taxon>Bacteria</taxon>
        <taxon>Pseudomonadati</taxon>
        <taxon>Pseudomonadota</taxon>
        <taxon>Gammaproteobacteria</taxon>
        <taxon>Vibrionales</taxon>
        <taxon>Vibrionaceae</taxon>
        <taxon>Vibrio</taxon>
    </lineage>
</organism>
<dbReference type="EMBL" id="NIXT01004710">
    <property type="protein sequence ID" value="OXE28116.1"/>
    <property type="molecule type" value="Genomic_DNA"/>
</dbReference>
<proteinExistence type="predicted"/>